<evidence type="ECO:0000256" key="3">
    <source>
        <dbReference type="SAM" id="MobiDB-lite"/>
    </source>
</evidence>
<dbReference type="InterPro" id="IPR050557">
    <property type="entry name" value="RTX_toxin/Mannuronan_C5-epim"/>
</dbReference>
<feature type="compositionally biased region" description="Gly residues" evidence="3">
    <location>
        <begin position="219"/>
        <end position="230"/>
    </location>
</feature>
<evidence type="ECO:0000313" key="4">
    <source>
        <dbReference type="EMBL" id="UVF21894.1"/>
    </source>
</evidence>
<dbReference type="SUPFAM" id="SSF51120">
    <property type="entry name" value="beta-Roll"/>
    <property type="match status" value="7"/>
</dbReference>
<dbReference type="EMBL" id="CP102845">
    <property type="protein sequence ID" value="UVF21894.1"/>
    <property type="molecule type" value="Genomic_DNA"/>
</dbReference>
<protein>
    <submittedName>
        <fullName evidence="4">Calcium-binding protein</fullName>
    </submittedName>
</protein>
<keyword evidence="2" id="KW-0964">Secreted</keyword>
<dbReference type="Pfam" id="PF00353">
    <property type="entry name" value="HemolysinCabind"/>
    <property type="match status" value="8"/>
</dbReference>
<evidence type="ECO:0000256" key="2">
    <source>
        <dbReference type="ARBA" id="ARBA00022525"/>
    </source>
</evidence>
<gene>
    <name evidence="4" type="ORF">HPT29_004575</name>
</gene>
<comment type="subcellular location">
    <subcellularLocation>
        <location evidence="1">Secreted</location>
    </subcellularLocation>
</comment>
<dbReference type="InterPro" id="IPR011049">
    <property type="entry name" value="Serralysin-like_metalloprot_C"/>
</dbReference>
<feature type="region of interest" description="Disordered" evidence="3">
    <location>
        <begin position="316"/>
        <end position="341"/>
    </location>
</feature>
<organism evidence="4 5">
    <name type="scientific">Microvirga terrae</name>
    <dbReference type="NCBI Taxonomy" id="2740529"/>
    <lineage>
        <taxon>Bacteria</taxon>
        <taxon>Pseudomonadati</taxon>
        <taxon>Pseudomonadota</taxon>
        <taxon>Alphaproteobacteria</taxon>
        <taxon>Hyphomicrobiales</taxon>
        <taxon>Methylobacteriaceae</taxon>
        <taxon>Microvirga</taxon>
    </lineage>
</organism>
<accession>A0ABY5S0T6</accession>
<dbReference type="InterPro" id="IPR018511">
    <property type="entry name" value="Hemolysin-typ_Ca-bd_CS"/>
</dbReference>
<feature type="region of interest" description="Disordered" evidence="3">
    <location>
        <begin position="1"/>
        <end position="52"/>
    </location>
</feature>
<dbReference type="PROSITE" id="PS00330">
    <property type="entry name" value="HEMOLYSIN_CALCIUM"/>
    <property type="match status" value="12"/>
</dbReference>
<dbReference type="Gene3D" id="2.150.10.10">
    <property type="entry name" value="Serralysin-like metalloprotease, C-terminal"/>
    <property type="match status" value="5"/>
</dbReference>
<evidence type="ECO:0000256" key="1">
    <source>
        <dbReference type="ARBA" id="ARBA00004613"/>
    </source>
</evidence>
<keyword evidence="5" id="KW-1185">Reference proteome</keyword>
<feature type="region of interest" description="Disordered" evidence="3">
    <location>
        <begin position="493"/>
        <end position="513"/>
    </location>
</feature>
<name>A0ABY5S0T6_9HYPH</name>
<sequence length="767" mass="77911">MGNDGSNTLDGRDGDDSLAGGLDDDHLIGGDGNDTLDGGDGDDQLDGGAGNDTYLVDGSEFINEGADEGNDTVIVTVNMDYTILGTQIENIVLTAGGSASGNDLDNHLLGSDLDDNLSGGKGNDTLVGGLGDDVLTGGEGNDTYYVDSDLDTVIEQAGEGNDTVIVTGDIDYTLVGTQIENLVLTRGGSATGNDLANRLTGGDNSNDGLDGGKGDDTLDGGGGADGLTGGEGNDTYYVDIDLDFVSELANQGYDRIYSRASLNLSMQGANVEYLELLGSANLKATGDGLANEIVGNSGSNSLSGLDGNDTLKGGLGSDTLDGGAGADDLKGGQGDDTYTIDDQDSVHEEAGEGRDTVRVGFAVYRLTDNVEDMTFTGAGNFAGTGNDQHNFIRGGAGNDTLAGGNGDDSLHGGAGADRMDGGAGSDLYWVDNKADVIVDSGVGFDRVLASADYTLGANLEYLAFEGSGNFSGTGNELDNTLYGNTGANTLDGGAGRDQIDGGEGADRLLGGAGDDTISDWKGDDVIDGGAGKDDLRGGVGNDTYLVDGLDLVTELAGQGIDTVTASESFALGASAEVEILMAKAGTNAINLTGSDTANAVSGNYGANALSGMGGDDVLTGHLGSDTLSGGLGSDRLAGGIGKDVLQGDAGADSFVFDSRITKADADKIVAYNPADDRILIENALVKANKVLYKAVGKGTEAKPAALAKKFFTIGSKAKDKDDFFILNTKKFTLSYDADGSGSKAAVVIATFDKNAMKKFIHKELFFI</sequence>
<dbReference type="Proteomes" id="UP001017257">
    <property type="component" value="Chromosome"/>
</dbReference>
<proteinExistence type="predicted"/>
<evidence type="ECO:0000313" key="5">
    <source>
        <dbReference type="Proteomes" id="UP001017257"/>
    </source>
</evidence>
<feature type="region of interest" description="Disordered" evidence="3">
    <location>
        <begin position="198"/>
        <end position="230"/>
    </location>
</feature>
<dbReference type="PRINTS" id="PR00313">
    <property type="entry name" value="CABNDNGRPT"/>
</dbReference>
<reference evidence="4" key="1">
    <citation type="submission" date="2022-08" db="EMBL/GenBank/DDBJ databases">
        <title>Microvirga terrae sp. nov., isolated from soil.</title>
        <authorList>
            <person name="Kim K.H."/>
            <person name="Seo Y.L."/>
            <person name="Kim J.M."/>
            <person name="Lee J.K."/>
            <person name="Han D.M."/>
            <person name="Jeon C.O."/>
        </authorList>
    </citation>
    <scope>NUCLEOTIDE SEQUENCE</scope>
    <source>
        <strain evidence="4">R24</strain>
    </source>
</reference>
<dbReference type="InterPro" id="IPR001343">
    <property type="entry name" value="Hemolysn_Ca-bd"/>
</dbReference>
<dbReference type="PANTHER" id="PTHR38340">
    <property type="entry name" value="S-LAYER PROTEIN"/>
    <property type="match status" value="1"/>
</dbReference>
<dbReference type="PANTHER" id="PTHR38340:SF1">
    <property type="entry name" value="S-LAYER PROTEIN"/>
    <property type="match status" value="1"/>
</dbReference>